<organism evidence="4 5">
    <name type="scientific">Achromobacter agilis</name>
    <dbReference type="NCBI Taxonomy" id="1353888"/>
    <lineage>
        <taxon>Bacteria</taxon>
        <taxon>Pseudomonadati</taxon>
        <taxon>Pseudomonadota</taxon>
        <taxon>Betaproteobacteria</taxon>
        <taxon>Burkholderiales</taxon>
        <taxon>Alcaligenaceae</taxon>
        <taxon>Achromobacter</taxon>
    </lineage>
</organism>
<dbReference type="PANTHER" id="PTHR11365">
    <property type="entry name" value="5-OXOPROLINASE RELATED"/>
    <property type="match status" value="1"/>
</dbReference>
<dbReference type="Pfam" id="PF01968">
    <property type="entry name" value="Hydantoinase_A"/>
    <property type="match status" value="1"/>
</dbReference>
<dbReference type="InterPro" id="IPR002821">
    <property type="entry name" value="Hydantoinase_A"/>
</dbReference>
<evidence type="ECO:0000313" key="4">
    <source>
        <dbReference type="EMBL" id="SSW66717.1"/>
    </source>
</evidence>
<name>A0A446CFR6_9BURK</name>
<proteinExistence type="predicted"/>
<dbReference type="InterPro" id="IPR045079">
    <property type="entry name" value="Oxoprolinase-like"/>
</dbReference>
<dbReference type="SUPFAM" id="SSF53067">
    <property type="entry name" value="Actin-like ATPase domain"/>
    <property type="match status" value="1"/>
</dbReference>
<dbReference type="OrthoDB" id="9768323at2"/>
<dbReference type="RefSeq" id="WP_129527889.1">
    <property type="nucleotide sequence ID" value="NZ_UFQB01000010.1"/>
</dbReference>
<accession>A0A446CFR6</accession>
<dbReference type="InterPro" id="IPR008040">
    <property type="entry name" value="Hydant_A_N"/>
</dbReference>
<dbReference type="GO" id="GO:0016874">
    <property type="term" value="F:ligase activity"/>
    <property type="evidence" value="ECO:0007669"/>
    <property type="project" value="UniProtKB-KW"/>
</dbReference>
<dbReference type="GO" id="GO:0006749">
    <property type="term" value="P:glutathione metabolic process"/>
    <property type="evidence" value="ECO:0007669"/>
    <property type="project" value="TreeGrafter"/>
</dbReference>
<protein>
    <submittedName>
        <fullName evidence="4">Acetophenone carboxylase gamma subunit</fullName>
        <ecNumber evidence="4">6.4.1.8</ecNumber>
    </submittedName>
</protein>
<dbReference type="InterPro" id="IPR049517">
    <property type="entry name" value="ACX-like_C"/>
</dbReference>
<dbReference type="Pfam" id="PF05378">
    <property type="entry name" value="Hydant_A_N"/>
    <property type="match status" value="1"/>
</dbReference>
<evidence type="ECO:0000259" key="1">
    <source>
        <dbReference type="Pfam" id="PF01968"/>
    </source>
</evidence>
<gene>
    <name evidence="4" type="primary">apc3_4</name>
    <name evidence="4" type="ORF">AGI3411_02691</name>
</gene>
<dbReference type="EC" id="6.4.1.8" evidence="4"/>
<keyword evidence="4" id="KW-0436">Ligase</keyword>
<dbReference type="EMBL" id="UFQB01000010">
    <property type="protein sequence ID" value="SSW66717.1"/>
    <property type="molecule type" value="Genomic_DNA"/>
</dbReference>
<evidence type="ECO:0000259" key="2">
    <source>
        <dbReference type="Pfam" id="PF05378"/>
    </source>
</evidence>
<dbReference type="Proteomes" id="UP000289184">
    <property type="component" value="Unassembled WGS sequence"/>
</dbReference>
<sequence length="717" mass="76540">MPTPSTPDAAPAVRVAVDVGGTFTDIVLERGQRRWSAKLLTTPDTPETAVLQGIQELLDQAGADWPRIGLLILGTTLATNALIERKGARTALLTTAGFRDLVEIGLEDRFAQYDIFLDKPQPLVPRPWRYGITERVDAQGRVLTPLDEAQVIALAHELTEAGVQSVAVCLLHSYAHPDHERRIRALLREHAPQLWISLSSDVCAEIREYPRLSTVSANAYVQPQVSGYLRRFNEAARERGLPEEPFLMTSGGAIATLQTGIEEPVRLVESGPAGGAILAQHIAQQTGAARALSFDMGGTTAKICYIDDYEPQVSRSFEFGRVHRHLKGSGLPIRIPVIEMVEIGAGGGSIARINHLGSIQVGPDSAGSSPGPAAYGNGGELPTVTDAHALLGTVTPERFAVGKVSLRPELAREAIQAHLATPGGLEAPQAAQAIVEVVSENMANAARVHASELGKSADEHVLIAFGGAAPLHAAGLARKLGIGRVIIPESAGVGSAVGFLWAPIAYQAVRSFHQRLTQVDHVAVQALLDELTAGVDAVVRRAAPDAALSHKRLVFMRYSGQGHEIAVDLPDGPFDASASARLAASFAQRYAQLYGRNLPHVAIEAVSWSVAAQAGERRKPETDHIASGPATAARQAGTRRLYDFERNSWAEVPCFERAALDPEQKLTGPALVVEDETTTFVPAGFEARRSRLGSLVLDDASAPAARRDFSTDKEIAS</sequence>
<feature type="domain" description="Hydantoinase A/oxoprolinase" evidence="1">
    <location>
        <begin position="211"/>
        <end position="506"/>
    </location>
</feature>
<dbReference type="InterPro" id="IPR043129">
    <property type="entry name" value="ATPase_NBD"/>
</dbReference>
<reference evidence="4 5" key="1">
    <citation type="submission" date="2018-07" db="EMBL/GenBank/DDBJ databases">
        <authorList>
            <person name="Peeters C."/>
        </authorList>
    </citation>
    <scope>NUCLEOTIDE SEQUENCE [LARGE SCALE GENOMIC DNA]</scope>
    <source>
        <strain evidence="4 5">LMG 3411</strain>
    </source>
</reference>
<evidence type="ECO:0000259" key="3">
    <source>
        <dbReference type="Pfam" id="PF19278"/>
    </source>
</evidence>
<dbReference type="Pfam" id="PF19278">
    <property type="entry name" value="Hydant_A_C"/>
    <property type="match status" value="1"/>
</dbReference>
<dbReference type="GO" id="GO:0005829">
    <property type="term" value="C:cytosol"/>
    <property type="evidence" value="ECO:0007669"/>
    <property type="project" value="TreeGrafter"/>
</dbReference>
<dbReference type="AlphaFoldDB" id="A0A446CFR6"/>
<dbReference type="GO" id="GO:0017168">
    <property type="term" value="F:5-oxoprolinase (ATP-hydrolyzing) activity"/>
    <property type="evidence" value="ECO:0007669"/>
    <property type="project" value="TreeGrafter"/>
</dbReference>
<feature type="domain" description="Acetophenone carboxylase-like C-terminal" evidence="3">
    <location>
        <begin position="544"/>
        <end position="688"/>
    </location>
</feature>
<feature type="domain" description="Hydantoinase/oxoprolinase N-terminal" evidence="2">
    <location>
        <begin position="14"/>
        <end position="190"/>
    </location>
</feature>
<evidence type="ECO:0000313" key="5">
    <source>
        <dbReference type="Proteomes" id="UP000289184"/>
    </source>
</evidence>
<dbReference type="PANTHER" id="PTHR11365:SF23">
    <property type="entry name" value="HYPOTHETICAL 5-OXOPROLINASE (EUROFUNG)-RELATED"/>
    <property type="match status" value="1"/>
</dbReference>
<keyword evidence="5" id="KW-1185">Reference proteome</keyword>